<feature type="compositionally biased region" description="Acidic residues" evidence="6">
    <location>
        <begin position="398"/>
        <end position="408"/>
    </location>
</feature>
<dbReference type="FunFam" id="2.10.230.10:FF:000001">
    <property type="entry name" value="DnaJ subfamily A member 2"/>
    <property type="match status" value="1"/>
</dbReference>
<dbReference type="GO" id="GO:0005524">
    <property type="term" value="F:ATP binding"/>
    <property type="evidence" value="ECO:0007669"/>
    <property type="project" value="InterPro"/>
</dbReference>
<dbReference type="InterPro" id="IPR002939">
    <property type="entry name" value="DnaJ_C"/>
</dbReference>
<dbReference type="Pfam" id="PF01556">
    <property type="entry name" value="DnaJ_C"/>
    <property type="match status" value="1"/>
</dbReference>
<dbReference type="Gene3D" id="2.10.230.10">
    <property type="entry name" value="Heat shock protein DnaJ, cysteine-rich domain"/>
    <property type="match status" value="1"/>
</dbReference>
<keyword evidence="10" id="KW-1185">Reference proteome</keyword>
<dbReference type="InterPro" id="IPR001623">
    <property type="entry name" value="DnaJ_domain"/>
</dbReference>
<evidence type="ECO:0000256" key="6">
    <source>
        <dbReference type="SAM" id="MobiDB-lite"/>
    </source>
</evidence>
<evidence type="ECO:0000256" key="1">
    <source>
        <dbReference type="ARBA" id="ARBA00022723"/>
    </source>
</evidence>
<dbReference type="PROSITE" id="PS51188">
    <property type="entry name" value="ZF_CR"/>
    <property type="match status" value="1"/>
</dbReference>
<evidence type="ECO:0000259" key="8">
    <source>
        <dbReference type="PROSITE" id="PS51188"/>
    </source>
</evidence>
<dbReference type="GO" id="GO:0008270">
    <property type="term" value="F:zinc ion binding"/>
    <property type="evidence" value="ECO:0007669"/>
    <property type="project" value="UniProtKB-KW"/>
</dbReference>
<dbReference type="GO" id="GO:0030544">
    <property type="term" value="F:Hsp70 protein binding"/>
    <property type="evidence" value="ECO:0007669"/>
    <property type="project" value="InterPro"/>
</dbReference>
<dbReference type="FunFam" id="2.60.260.20:FF:000003">
    <property type="entry name" value="DnaJ subfamily A member 2"/>
    <property type="match status" value="1"/>
</dbReference>
<dbReference type="PRINTS" id="PR00625">
    <property type="entry name" value="JDOMAIN"/>
</dbReference>
<dbReference type="CDD" id="cd10719">
    <property type="entry name" value="DnaJ_zf"/>
    <property type="match status" value="1"/>
</dbReference>
<dbReference type="OMA" id="PADMHLH"/>
<dbReference type="PROSITE" id="PS00636">
    <property type="entry name" value="DNAJ_1"/>
    <property type="match status" value="1"/>
</dbReference>
<dbReference type="Proteomes" id="UP000242180">
    <property type="component" value="Unassembled WGS sequence"/>
</dbReference>
<dbReference type="PANTHER" id="PTHR43888">
    <property type="entry name" value="DNAJ-LIKE-2, ISOFORM A-RELATED"/>
    <property type="match status" value="1"/>
</dbReference>
<dbReference type="FunCoup" id="A0A1X2HRT1">
    <property type="interactions" value="419"/>
</dbReference>
<dbReference type="InParanoid" id="A0A1X2HRT1"/>
<reference evidence="9 10" key="1">
    <citation type="submission" date="2016-07" db="EMBL/GenBank/DDBJ databases">
        <title>Pervasive Adenine N6-methylation of Active Genes in Fungi.</title>
        <authorList>
            <consortium name="DOE Joint Genome Institute"/>
            <person name="Mondo S.J."/>
            <person name="Dannebaum R.O."/>
            <person name="Kuo R.C."/>
            <person name="Labutti K."/>
            <person name="Haridas S."/>
            <person name="Kuo A."/>
            <person name="Salamov A."/>
            <person name="Ahrendt S.R."/>
            <person name="Lipzen A."/>
            <person name="Sullivan W."/>
            <person name="Andreopoulos W.B."/>
            <person name="Clum A."/>
            <person name="Lindquist E."/>
            <person name="Daum C."/>
            <person name="Ramamoorthy G.K."/>
            <person name="Gryganskyi A."/>
            <person name="Culley D."/>
            <person name="Magnuson J.K."/>
            <person name="James T.Y."/>
            <person name="O'Malley M.A."/>
            <person name="Stajich J.E."/>
            <person name="Spatafora J.W."/>
            <person name="Visel A."/>
            <person name="Grigoriev I.V."/>
        </authorList>
    </citation>
    <scope>NUCLEOTIDE SEQUENCE [LARGE SCALE GENOMIC DNA]</scope>
    <source>
        <strain evidence="9 10">NRRL 2496</strain>
    </source>
</reference>
<dbReference type="SUPFAM" id="SSF57938">
    <property type="entry name" value="DnaJ/Hsp40 cysteine-rich domain"/>
    <property type="match status" value="1"/>
</dbReference>
<evidence type="ECO:0000256" key="4">
    <source>
        <dbReference type="ARBA" id="ARBA00022833"/>
    </source>
</evidence>
<proteinExistence type="inferred from homology"/>
<evidence type="ECO:0000256" key="2">
    <source>
        <dbReference type="ARBA" id="ARBA00022737"/>
    </source>
</evidence>
<dbReference type="SUPFAM" id="SSF46565">
    <property type="entry name" value="Chaperone J-domain"/>
    <property type="match status" value="1"/>
</dbReference>
<dbReference type="InterPro" id="IPR012724">
    <property type="entry name" value="DnaJ"/>
</dbReference>
<evidence type="ECO:0000313" key="10">
    <source>
        <dbReference type="Proteomes" id="UP000242180"/>
    </source>
</evidence>
<dbReference type="SMART" id="SM00271">
    <property type="entry name" value="DnaJ"/>
    <property type="match status" value="1"/>
</dbReference>
<dbReference type="GO" id="GO:0051082">
    <property type="term" value="F:unfolded protein binding"/>
    <property type="evidence" value="ECO:0007669"/>
    <property type="project" value="InterPro"/>
</dbReference>
<comment type="caution">
    <text evidence="9">The sequence shown here is derived from an EMBL/GenBank/DDBJ whole genome shotgun (WGS) entry which is preliminary data.</text>
</comment>
<dbReference type="EMBL" id="MCGN01000001">
    <property type="protein sequence ID" value="ORZ02269.1"/>
    <property type="molecule type" value="Genomic_DNA"/>
</dbReference>
<dbReference type="AlphaFoldDB" id="A0A1X2HRT1"/>
<feature type="domain" description="CR-type" evidence="8">
    <location>
        <begin position="137"/>
        <end position="219"/>
    </location>
</feature>
<dbReference type="CDD" id="cd06257">
    <property type="entry name" value="DnaJ"/>
    <property type="match status" value="1"/>
</dbReference>
<dbReference type="OrthoDB" id="550424at2759"/>
<dbReference type="Pfam" id="PF00226">
    <property type="entry name" value="DnaJ"/>
    <property type="match status" value="1"/>
</dbReference>
<gene>
    <name evidence="9" type="ORF">BCR43DRAFT_481281</name>
</gene>
<organism evidence="9 10">
    <name type="scientific">Syncephalastrum racemosum</name>
    <name type="common">Filamentous fungus</name>
    <dbReference type="NCBI Taxonomy" id="13706"/>
    <lineage>
        <taxon>Eukaryota</taxon>
        <taxon>Fungi</taxon>
        <taxon>Fungi incertae sedis</taxon>
        <taxon>Mucoromycota</taxon>
        <taxon>Mucoromycotina</taxon>
        <taxon>Mucoromycetes</taxon>
        <taxon>Mucorales</taxon>
        <taxon>Syncephalastraceae</taxon>
        <taxon>Syncephalastrum</taxon>
    </lineage>
</organism>
<dbReference type="Gene3D" id="2.60.260.20">
    <property type="entry name" value="Urease metallochaperone UreE, N-terminal domain"/>
    <property type="match status" value="2"/>
</dbReference>
<dbReference type="STRING" id="13706.A0A1X2HRT1"/>
<dbReference type="Gene3D" id="1.10.287.110">
    <property type="entry name" value="DnaJ domain"/>
    <property type="match status" value="1"/>
</dbReference>
<dbReference type="InterPro" id="IPR036410">
    <property type="entry name" value="HSP_DnaJ_Cys-rich_dom_sf"/>
</dbReference>
<feature type="domain" description="J" evidence="7">
    <location>
        <begin position="6"/>
        <end position="68"/>
    </location>
</feature>
<keyword evidence="1 5" id="KW-0479">Metal-binding</keyword>
<dbReference type="InterPro" id="IPR044713">
    <property type="entry name" value="DNJA1/2-like"/>
</dbReference>
<dbReference type="SUPFAM" id="SSF49493">
    <property type="entry name" value="HSP40/DnaJ peptide-binding domain"/>
    <property type="match status" value="2"/>
</dbReference>
<dbReference type="PROSITE" id="PS50076">
    <property type="entry name" value="DNAJ_2"/>
    <property type="match status" value="1"/>
</dbReference>
<dbReference type="InterPro" id="IPR018253">
    <property type="entry name" value="DnaJ_domain_CS"/>
</dbReference>
<feature type="region of interest" description="Disordered" evidence="6">
    <location>
        <begin position="384"/>
        <end position="417"/>
    </location>
</feature>
<keyword evidence="3 5" id="KW-0863">Zinc-finger</keyword>
<dbReference type="InterPro" id="IPR008971">
    <property type="entry name" value="HSP40/DnaJ_pept-bd"/>
</dbReference>
<accession>A0A1X2HRT1</accession>
<sequence length="417" mass="45519">MPIETKYYEVLDVEVDASDHEIRRAYKKLAMKYHPDKNPEEGERFKEISHAYEVLSDPQRREQYDQFGEEGPGGAGGYGGGAGMSADDLFENLFGGGFGGGGFGDFGGGFGGPRRGPRKGESIKYPLQVALEDLYLGTHKKMALERNRICGTCSGKGGRSGAVKPCAACKGRGFQIAMRQIAAGMVQQMRVPCGECNSSGEVAKNQCKRCKGKKVTPEKKILDVFIEKGMVDGQKICMKGEGDEEPGLEPGDVNMIIKQKDHPVFTRKGGDLFCHVKITLAEALCGFNRVILTHLDGRGIQVAHPRGKVIQPGQVKRILNEGMPTFKRPDDRGDLYIQFDVEFPADGFAVDQEIQKLQDILPRPAVQATTQDIVDECALTPGDMAQFGSTRASKNAYDEDDHDSEEEGGAGMRCAQQ</sequence>
<evidence type="ECO:0000256" key="5">
    <source>
        <dbReference type="PROSITE-ProRule" id="PRU00546"/>
    </source>
</evidence>
<dbReference type="GO" id="GO:0009408">
    <property type="term" value="P:response to heat"/>
    <property type="evidence" value="ECO:0007669"/>
    <property type="project" value="InterPro"/>
</dbReference>
<evidence type="ECO:0000313" key="9">
    <source>
        <dbReference type="EMBL" id="ORZ02269.1"/>
    </source>
</evidence>
<dbReference type="CDD" id="cd10747">
    <property type="entry name" value="DnaJ_C"/>
    <property type="match status" value="1"/>
</dbReference>
<dbReference type="GO" id="GO:0006457">
    <property type="term" value="P:protein folding"/>
    <property type="evidence" value="ECO:0007669"/>
    <property type="project" value="InterPro"/>
</dbReference>
<protein>
    <submittedName>
        <fullName evidence="9">Uncharacterized protein</fullName>
    </submittedName>
</protein>
<dbReference type="InterPro" id="IPR001305">
    <property type="entry name" value="HSP_DnaJ_Cys-rich_dom"/>
</dbReference>
<dbReference type="InterPro" id="IPR036869">
    <property type="entry name" value="J_dom_sf"/>
</dbReference>
<feature type="zinc finger region" description="CR-type" evidence="5">
    <location>
        <begin position="137"/>
        <end position="219"/>
    </location>
</feature>
<dbReference type="Pfam" id="PF00684">
    <property type="entry name" value="DnaJ_CXXCXGXG"/>
    <property type="match status" value="1"/>
</dbReference>
<keyword evidence="2" id="KW-0677">Repeat</keyword>
<name>A0A1X2HRT1_SYNRA</name>
<evidence type="ECO:0000259" key="7">
    <source>
        <dbReference type="PROSITE" id="PS50076"/>
    </source>
</evidence>
<dbReference type="HAMAP" id="MF_01152">
    <property type="entry name" value="DnaJ"/>
    <property type="match status" value="1"/>
</dbReference>
<keyword evidence="4 5" id="KW-0862">Zinc</keyword>
<dbReference type="FunFam" id="1.10.287.110:FF:000041">
    <property type="entry name" value="Chaperone protein DNAj, putative"/>
    <property type="match status" value="1"/>
</dbReference>
<evidence type="ECO:0000256" key="3">
    <source>
        <dbReference type="ARBA" id="ARBA00022771"/>
    </source>
</evidence>